<feature type="signal peptide" evidence="2">
    <location>
        <begin position="1"/>
        <end position="24"/>
    </location>
</feature>
<dbReference type="AlphaFoldDB" id="A0A7W6EWN0"/>
<comment type="caution">
    <text evidence="5">The sequence shown here is derived from an EMBL/GenBank/DDBJ whole genome shotgun (WGS) entry which is preliminary data.</text>
</comment>
<feature type="compositionally biased region" description="Pro residues" evidence="1">
    <location>
        <begin position="222"/>
        <end position="238"/>
    </location>
</feature>
<proteinExistence type="predicted"/>
<gene>
    <name evidence="5" type="ORF">GGQ88_002457</name>
</gene>
<dbReference type="SUPFAM" id="SSF110997">
    <property type="entry name" value="Sporulation related repeat"/>
    <property type="match status" value="1"/>
</dbReference>
<protein>
    <submittedName>
        <fullName evidence="5">Rare lipoprotein A</fullName>
    </submittedName>
</protein>
<organism evidence="5 6">
    <name type="scientific">Novosphingobium hassiacum</name>
    <dbReference type="NCBI Taxonomy" id="173676"/>
    <lineage>
        <taxon>Bacteria</taxon>
        <taxon>Pseudomonadati</taxon>
        <taxon>Pseudomonadota</taxon>
        <taxon>Alphaproteobacteria</taxon>
        <taxon>Sphingomonadales</taxon>
        <taxon>Sphingomonadaceae</taxon>
        <taxon>Novosphingobium</taxon>
    </lineage>
</organism>
<dbReference type="InterPro" id="IPR007730">
    <property type="entry name" value="SPOR-like_dom"/>
</dbReference>
<dbReference type="Pfam" id="PF03330">
    <property type="entry name" value="DPBB_1"/>
    <property type="match status" value="1"/>
</dbReference>
<dbReference type="CDD" id="cd22268">
    <property type="entry name" value="DPBB_RlpA-like"/>
    <property type="match status" value="1"/>
</dbReference>
<feature type="domain" description="SPOR" evidence="4">
    <location>
        <begin position="246"/>
        <end position="308"/>
    </location>
</feature>
<sequence length="314" mass="31512">MKSAASWIAVSAAVVLTACGGANARISAAPVASSAGPAGDYPMVLGDPFVVDGVTYTPVDVMNYDSVGYASVAGDEGVSGAHRTLPLPSYVEVTSLESGRTILVRLTQRGPMQGKDLVSLSAAAWAQLGAGADSRVAVRVRRVNPPEVERALLRGGMQAPARMDTPAGLLAVLKRKLPGPVAPLTAAMPAAAIDAPVAPIPKATPTAKPVTKPATTATAATPKPPAPAPAATAPPKPEPATAAPAAKGLYVQIGAYSTRQRAEAAASATGGTVASVGKLFRVRSGPHNDRGQADRALAKVRAAGYADAKVVSAP</sequence>
<keyword evidence="2" id="KW-0732">Signal</keyword>
<dbReference type="EMBL" id="JACICY010000005">
    <property type="protein sequence ID" value="MBB3861185.1"/>
    <property type="molecule type" value="Genomic_DNA"/>
</dbReference>
<dbReference type="InterPro" id="IPR036680">
    <property type="entry name" value="SPOR-like_sf"/>
</dbReference>
<feature type="domain" description="RlpA-like protein double-psi beta-barrel" evidence="3">
    <location>
        <begin position="80"/>
        <end position="133"/>
    </location>
</feature>
<dbReference type="Proteomes" id="UP000562395">
    <property type="component" value="Unassembled WGS sequence"/>
</dbReference>
<evidence type="ECO:0000313" key="6">
    <source>
        <dbReference type="Proteomes" id="UP000562395"/>
    </source>
</evidence>
<keyword evidence="5" id="KW-0449">Lipoprotein</keyword>
<reference evidence="5 6" key="1">
    <citation type="submission" date="2020-08" db="EMBL/GenBank/DDBJ databases">
        <title>Genomic Encyclopedia of Type Strains, Phase IV (KMG-IV): sequencing the most valuable type-strain genomes for metagenomic binning, comparative biology and taxonomic classification.</title>
        <authorList>
            <person name="Goeker M."/>
        </authorList>
    </citation>
    <scope>NUCLEOTIDE SEQUENCE [LARGE SCALE GENOMIC DNA]</scope>
    <source>
        <strain evidence="5 6">DSM 14552</strain>
    </source>
</reference>
<keyword evidence="6" id="KW-1185">Reference proteome</keyword>
<evidence type="ECO:0000259" key="3">
    <source>
        <dbReference type="Pfam" id="PF03330"/>
    </source>
</evidence>
<dbReference type="InterPro" id="IPR009009">
    <property type="entry name" value="RlpA-like_DPBB"/>
</dbReference>
<dbReference type="InterPro" id="IPR036908">
    <property type="entry name" value="RlpA-like_sf"/>
</dbReference>
<dbReference type="GO" id="GO:0009279">
    <property type="term" value="C:cell outer membrane"/>
    <property type="evidence" value="ECO:0007669"/>
    <property type="project" value="TreeGrafter"/>
</dbReference>
<evidence type="ECO:0000259" key="4">
    <source>
        <dbReference type="Pfam" id="PF05036"/>
    </source>
</evidence>
<dbReference type="Pfam" id="PF05036">
    <property type="entry name" value="SPOR"/>
    <property type="match status" value="1"/>
</dbReference>
<feature type="compositionally biased region" description="Low complexity" evidence="1">
    <location>
        <begin position="204"/>
        <end position="221"/>
    </location>
</feature>
<evidence type="ECO:0000256" key="1">
    <source>
        <dbReference type="SAM" id="MobiDB-lite"/>
    </source>
</evidence>
<name>A0A7W6EWN0_9SPHN</name>
<dbReference type="PANTHER" id="PTHR34183:SF1">
    <property type="entry name" value="ENDOLYTIC PEPTIDOGLYCAN TRANSGLYCOSYLASE RLPA"/>
    <property type="match status" value="1"/>
</dbReference>
<dbReference type="PANTHER" id="PTHR34183">
    <property type="entry name" value="ENDOLYTIC PEPTIDOGLYCAN TRANSGLYCOSYLASE RLPA"/>
    <property type="match status" value="1"/>
</dbReference>
<dbReference type="Gene3D" id="3.30.70.1070">
    <property type="entry name" value="Sporulation related repeat"/>
    <property type="match status" value="1"/>
</dbReference>
<evidence type="ECO:0000313" key="5">
    <source>
        <dbReference type="EMBL" id="MBB3861185.1"/>
    </source>
</evidence>
<evidence type="ECO:0000256" key="2">
    <source>
        <dbReference type="SAM" id="SignalP"/>
    </source>
</evidence>
<dbReference type="RefSeq" id="WP_183613562.1">
    <property type="nucleotide sequence ID" value="NZ_JACICY010000005.1"/>
</dbReference>
<dbReference type="PROSITE" id="PS51257">
    <property type="entry name" value="PROKAR_LIPOPROTEIN"/>
    <property type="match status" value="1"/>
</dbReference>
<dbReference type="GO" id="GO:0042834">
    <property type="term" value="F:peptidoglycan binding"/>
    <property type="evidence" value="ECO:0007669"/>
    <property type="project" value="InterPro"/>
</dbReference>
<feature type="chain" id="PRO_5031234074" evidence="2">
    <location>
        <begin position="25"/>
        <end position="314"/>
    </location>
</feature>
<feature type="region of interest" description="Disordered" evidence="1">
    <location>
        <begin position="204"/>
        <end position="242"/>
    </location>
</feature>
<accession>A0A7W6EWN0</accession>
<dbReference type="Gene3D" id="2.40.40.10">
    <property type="entry name" value="RlpA-like domain"/>
    <property type="match status" value="1"/>
</dbReference>